<evidence type="ECO:0000256" key="1">
    <source>
        <dbReference type="SAM" id="MobiDB-lite"/>
    </source>
</evidence>
<evidence type="ECO:0000313" key="2">
    <source>
        <dbReference type="EMBL" id="GFD36989.1"/>
    </source>
</evidence>
<proteinExistence type="predicted"/>
<dbReference type="AlphaFoldDB" id="A0A699VRP7"/>
<name>A0A699VRP7_TANCI</name>
<dbReference type="EMBL" id="BKCJ011479308">
    <property type="protein sequence ID" value="GFD36989.1"/>
    <property type="molecule type" value="Genomic_DNA"/>
</dbReference>
<feature type="compositionally biased region" description="Low complexity" evidence="1">
    <location>
        <begin position="41"/>
        <end position="51"/>
    </location>
</feature>
<comment type="caution">
    <text evidence="2">The sequence shown here is derived from an EMBL/GenBank/DDBJ whole genome shotgun (WGS) entry which is preliminary data.</text>
</comment>
<reference evidence="2" key="1">
    <citation type="journal article" date="2019" name="Sci. Rep.">
        <title>Draft genome of Tanacetum cinerariifolium, the natural source of mosquito coil.</title>
        <authorList>
            <person name="Yamashiro T."/>
            <person name="Shiraishi A."/>
            <person name="Satake H."/>
            <person name="Nakayama K."/>
        </authorList>
    </citation>
    <scope>NUCLEOTIDE SEQUENCE</scope>
</reference>
<accession>A0A699VRP7</accession>
<sequence>VERVPGQPQGLREAVDNLGQVVEAAAGGGTCARRWGSRAVAAARAPRQGPPRGKRCRARPPRRCGSEQRFAQSWEW</sequence>
<gene>
    <name evidence="2" type="ORF">Tci_908958</name>
</gene>
<feature type="non-terminal residue" evidence="2">
    <location>
        <position position="1"/>
    </location>
</feature>
<feature type="region of interest" description="Disordered" evidence="1">
    <location>
        <begin position="41"/>
        <end position="76"/>
    </location>
</feature>
<protein>
    <submittedName>
        <fullName evidence="2">Uncharacterized protein</fullName>
    </submittedName>
</protein>
<feature type="compositionally biased region" description="Basic residues" evidence="1">
    <location>
        <begin position="52"/>
        <end position="62"/>
    </location>
</feature>
<organism evidence="2">
    <name type="scientific">Tanacetum cinerariifolium</name>
    <name type="common">Dalmatian daisy</name>
    <name type="synonym">Chrysanthemum cinerariifolium</name>
    <dbReference type="NCBI Taxonomy" id="118510"/>
    <lineage>
        <taxon>Eukaryota</taxon>
        <taxon>Viridiplantae</taxon>
        <taxon>Streptophyta</taxon>
        <taxon>Embryophyta</taxon>
        <taxon>Tracheophyta</taxon>
        <taxon>Spermatophyta</taxon>
        <taxon>Magnoliopsida</taxon>
        <taxon>eudicotyledons</taxon>
        <taxon>Gunneridae</taxon>
        <taxon>Pentapetalae</taxon>
        <taxon>asterids</taxon>
        <taxon>campanulids</taxon>
        <taxon>Asterales</taxon>
        <taxon>Asteraceae</taxon>
        <taxon>Asteroideae</taxon>
        <taxon>Anthemideae</taxon>
        <taxon>Anthemidinae</taxon>
        <taxon>Tanacetum</taxon>
    </lineage>
</organism>